<dbReference type="KEGG" id="vg:16511797"/>
<name>S4VQ82_9VIRU</name>
<dbReference type="SUPFAM" id="SSF53335">
    <property type="entry name" value="S-adenosyl-L-methionine-dependent methyltransferases"/>
    <property type="match status" value="2"/>
</dbReference>
<evidence type="ECO:0000256" key="8">
    <source>
        <dbReference type="SAM" id="MobiDB-lite"/>
    </source>
</evidence>
<dbReference type="InterPro" id="IPR029063">
    <property type="entry name" value="SAM-dependent_MTases_sf"/>
</dbReference>
<evidence type="ECO:0000313" key="9">
    <source>
        <dbReference type="EMBL" id="AGO82478.1"/>
    </source>
</evidence>
<evidence type="ECO:0000313" key="10">
    <source>
        <dbReference type="Proteomes" id="UP000201566"/>
    </source>
</evidence>
<dbReference type="GO" id="GO:0003677">
    <property type="term" value="F:DNA binding"/>
    <property type="evidence" value="ECO:0007669"/>
    <property type="project" value="InterPro"/>
</dbReference>
<dbReference type="Proteomes" id="UP000201566">
    <property type="component" value="Segment"/>
</dbReference>
<dbReference type="GO" id="GO:0009307">
    <property type="term" value="P:DNA restriction-modification system"/>
    <property type="evidence" value="ECO:0007669"/>
    <property type="project" value="UniProtKB-KW"/>
</dbReference>
<keyword evidence="3 9" id="KW-0489">Methyltransferase</keyword>
<evidence type="ECO:0000256" key="5">
    <source>
        <dbReference type="ARBA" id="ARBA00022691"/>
    </source>
</evidence>
<dbReference type="InterPro" id="IPR017985">
    <property type="entry name" value="MeTrfase_CN4_CS"/>
</dbReference>
<protein>
    <recommendedName>
        <fullName evidence="2">site-specific DNA-methyltransferase (cytosine-N(4)-specific)</fullName>
        <ecNumber evidence="2">2.1.1.113</ecNumber>
    </recommendedName>
</protein>
<feature type="compositionally biased region" description="Basic and acidic residues" evidence="8">
    <location>
        <begin position="72"/>
        <end position="81"/>
    </location>
</feature>
<organism evidence="9 10">
    <name type="scientific">Pandoravirus dulcis</name>
    <dbReference type="NCBI Taxonomy" id="1349409"/>
    <lineage>
        <taxon>Viruses</taxon>
        <taxon>Pandoravirus</taxon>
    </lineage>
</organism>
<dbReference type="GO" id="GO:0015667">
    <property type="term" value="F:site-specific DNA-methyltransferase (cytosine-N4-specific) activity"/>
    <property type="evidence" value="ECO:0007669"/>
    <property type="project" value="UniProtKB-EC"/>
</dbReference>
<dbReference type="GeneID" id="16511797"/>
<comment type="catalytic activity">
    <reaction evidence="7">
        <text>a 2'-deoxycytidine in DNA + S-adenosyl-L-methionine = an N(4)-methyl-2'-deoxycytidine in DNA + S-adenosyl-L-homocysteine + H(+)</text>
        <dbReference type="Rhea" id="RHEA:16857"/>
        <dbReference type="Rhea" id="RHEA-COMP:11369"/>
        <dbReference type="Rhea" id="RHEA-COMP:13674"/>
        <dbReference type="ChEBI" id="CHEBI:15378"/>
        <dbReference type="ChEBI" id="CHEBI:57856"/>
        <dbReference type="ChEBI" id="CHEBI:59789"/>
        <dbReference type="ChEBI" id="CHEBI:85452"/>
        <dbReference type="ChEBI" id="CHEBI:137933"/>
        <dbReference type="EC" id="2.1.1.113"/>
    </reaction>
</comment>
<evidence type="ECO:0000256" key="2">
    <source>
        <dbReference type="ARBA" id="ARBA00012185"/>
    </source>
</evidence>
<evidence type="ECO:0000256" key="7">
    <source>
        <dbReference type="ARBA" id="ARBA00049120"/>
    </source>
</evidence>
<dbReference type="GO" id="GO:0032259">
    <property type="term" value="P:methylation"/>
    <property type="evidence" value="ECO:0007669"/>
    <property type="project" value="UniProtKB-KW"/>
</dbReference>
<dbReference type="RefSeq" id="YP_008319147.1">
    <property type="nucleotide sequence ID" value="NC_021858.1"/>
</dbReference>
<sequence length="485" mass="52686">MEKRPRRRSLLLISQSCFFSFCLFFVPASGVRFGRPESAHLHIYRGEGAEKKGTQGKNGDGADHGRRKRPTKKEEADEKKMNGRAAKKRSTTESTAAPARKRSRTGREREARAPRQRRTFTWTGQFRPECARAYLDLYARPGSFVWDPFVGSGTVLYECAARGIGAHGTDVNPAAVTMAAVASTCAWTAERRHRALDSLGEVVGRCVDTARATVGTEERDLLLAERPRMHADVAVLAAALLCRSERTGGGATCCLAAAWTHFCAFVDDLPRSACGVSASLGDARRSGLDGASVDLVITSPPYINVINYHQQYRALMERMGYRVLAAAPSEIGANRKHRSNRLLTIVQYCMDMGAVFDEMARVCKATARVVMIVGRETNVLGVSIPNSRLVERIATEAGSWARAAPTEQRSFTNRFGRTIVEDILHFAPLVGRPAPAPVTPVDLAVDALVEAQARASHDKRALFAAAIAAAPSVTPSPILLPASLV</sequence>
<feature type="region of interest" description="Disordered" evidence="8">
    <location>
        <begin position="45"/>
        <end position="117"/>
    </location>
</feature>
<evidence type="ECO:0000256" key="4">
    <source>
        <dbReference type="ARBA" id="ARBA00022679"/>
    </source>
</evidence>
<evidence type="ECO:0000256" key="1">
    <source>
        <dbReference type="ARBA" id="ARBA00010203"/>
    </source>
</evidence>
<dbReference type="Gene3D" id="3.40.50.150">
    <property type="entry name" value="Vaccinia Virus protein VP39"/>
    <property type="match status" value="2"/>
</dbReference>
<reference evidence="9 10" key="1">
    <citation type="journal article" date="2013" name="Science">
        <title>Pandoraviruses: amoeba viruses with genomes up to 2.5 Mb reaching that of parasitic eukaryotes.</title>
        <authorList>
            <person name="Philippe N."/>
            <person name="Legendre M."/>
            <person name="Doutre G."/>
            <person name="Coute Y."/>
            <person name="Poirot O."/>
            <person name="Lescot M."/>
            <person name="Arslan D."/>
            <person name="Seltzer V."/>
            <person name="Bertaux L."/>
            <person name="Bruley C."/>
            <person name="Garin J."/>
            <person name="Claverie J.M."/>
            <person name="Abergel C."/>
        </authorList>
    </citation>
    <scope>NUCLEOTIDE SEQUENCE [LARGE SCALE GENOMIC DNA]</scope>
    <source>
        <strain evidence="9">Melbourne</strain>
    </source>
</reference>
<proteinExistence type="inferred from homology"/>
<keyword evidence="5" id="KW-0949">S-adenosyl-L-methionine</keyword>
<evidence type="ECO:0000256" key="6">
    <source>
        <dbReference type="ARBA" id="ARBA00022747"/>
    </source>
</evidence>
<dbReference type="PROSITE" id="PS00093">
    <property type="entry name" value="N4_MTASE"/>
    <property type="match status" value="1"/>
</dbReference>
<comment type="similarity">
    <text evidence="1">Belongs to the N(4)/N(6)-methyltransferase family. N(4) subfamily.</text>
</comment>
<dbReference type="EC" id="2.1.1.113" evidence="2"/>
<keyword evidence="6" id="KW-0680">Restriction system</keyword>
<keyword evidence="4 9" id="KW-0808">Transferase</keyword>
<evidence type="ECO:0000256" key="3">
    <source>
        <dbReference type="ARBA" id="ARBA00022603"/>
    </source>
</evidence>
<accession>S4VQ82</accession>
<dbReference type="EMBL" id="KC977570">
    <property type="protein sequence ID" value="AGO82478.1"/>
    <property type="molecule type" value="Genomic_DNA"/>
</dbReference>
<gene>
    <name evidence="9" type="ORF">pdul_cds_425</name>
</gene>
<dbReference type="REBASE" id="615508">
    <property type="entry name" value="M.PduIV"/>
</dbReference>